<dbReference type="InterPro" id="IPR029044">
    <property type="entry name" value="Nucleotide-diphossugar_trans"/>
</dbReference>
<proteinExistence type="predicted"/>
<dbReference type="KEGG" id="pcon:B0A89_13270"/>
<evidence type="ECO:0000313" key="3">
    <source>
        <dbReference type="Proteomes" id="UP000193017"/>
    </source>
</evidence>
<dbReference type="AlphaFoldDB" id="A0A1W6D072"/>
<dbReference type="Proteomes" id="UP000193017">
    <property type="component" value="Chromosome"/>
</dbReference>
<dbReference type="GO" id="GO:0016758">
    <property type="term" value="F:hexosyltransferase activity"/>
    <property type="evidence" value="ECO:0007669"/>
    <property type="project" value="UniProtKB-ARBA"/>
</dbReference>
<evidence type="ECO:0000259" key="1">
    <source>
        <dbReference type="Pfam" id="PF00535"/>
    </source>
</evidence>
<reference evidence="2 3" key="1">
    <citation type="submission" date="2017-03" db="EMBL/GenBank/DDBJ databases">
        <title>Genome sequence of Paracoccus contaminans isolated from a water microcosm.</title>
        <authorList>
            <person name="Aurass P."/>
            <person name="Karste S."/>
            <person name="Trost E."/>
            <person name="Glaeser S.P."/>
            <person name="Kaempfer P."/>
            <person name="Flieger A."/>
        </authorList>
    </citation>
    <scope>NUCLEOTIDE SEQUENCE [LARGE SCALE GENOMIC DNA]</scope>
    <source>
        <strain evidence="3">RKI 16-01929T\LMG 29738T\CCM 8701T\CIP 111112T</strain>
    </source>
</reference>
<protein>
    <recommendedName>
        <fullName evidence="1">Glycosyltransferase 2-like domain-containing protein</fullName>
    </recommendedName>
</protein>
<dbReference type="Pfam" id="PF00535">
    <property type="entry name" value="Glycos_transf_2"/>
    <property type="match status" value="1"/>
</dbReference>
<dbReference type="STRING" id="1945662.B0A89_13270"/>
<name>A0A1W6D072_9RHOB</name>
<dbReference type="SUPFAM" id="SSF53448">
    <property type="entry name" value="Nucleotide-diphospho-sugar transferases"/>
    <property type="match status" value="1"/>
</dbReference>
<keyword evidence="3" id="KW-1185">Reference proteome</keyword>
<dbReference type="Gene3D" id="3.90.550.10">
    <property type="entry name" value="Spore Coat Polysaccharide Biosynthesis Protein SpsA, Chain A"/>
    <property type="match status" value="1"/>
</dbReference>
<dbReference type="InterPro" id="IPR001173">
    <property type="entry name" value="Glyco_trans_2-like"/>
</dbReference>
<feature type="domain" description="Glycosyltransferase 2-like" evidence="1">
    <location>
        <begin position="21"/>
        <end position="146"/>
    </location>
</feature>
<dbReference type="PANTHER" id="PTHR22916">
    <property type="entry name" value="GLYCOSYLTRANSFERASE"/>
    <property type="match status" value="1"/>
</dbReference>
<sequence>MSHDDSQIPALTGSASDPFISVIMANHRGAAHLPAAMAAVLAQTQARIELILADDASDDDSATIARRIAEDDTRVRVIVSDRNQGPAATRNLGLDAARGDWIAIVDSDDLIHPQRLSRLVAAAEAAGADIAADDLVHFGNAESRTLLQTLSPTPPVLLGAADLLAGHADPRQPAYGYLKPVIRRAALAGRRYDTALRIGEDHDLVLRMVMAGARFLLLPDPLYAYRRHANSISHRLSVETVAAMLAAHEALPPMPDPTSRAAARAAGRQLRRSLRYERLVEAIKARHWSRALPALADPAMLVRLAGSLQDRRRRAAAARQGTGVADQRLAPVIPPLPAPGAAWAAPPAPAAAWIVAQVTSGSDLPPGLPPWAEWLAGAVRDS</sequence>
<dbReference type="EMBL" id="CP020612">
    <property type="protein sequence ID" value="ARJ70465.1"/>
    <property type="molecule type" value="Genomic_DNA"/>
</dbReference>
<accession>A0A1W6D072</accession>
<dbReference type="OrthoDB" id="7527830at2"/>
<dbReference type="PANTHER" id="PTHR22916:SF3">
    <property type="entry name" value="UDP-GLCNAC:BETAGAL BETA-1,3-N-ACETYLGLUCOSAMINYLTRANSFERASE-LIKE PROTEIN 1"/>
    <property type="match status" value="1"/>
</dbReference>
<gene>
    <name evidence="2" type="ORF">B0A89_13270</name>
</gene>
<organism evidence="2 3">
    <name type="scientific">Paracoccus contaminans</name>
    <dbReference type="NCBI Taxonomy" id="1945662"/>
    <lineage>
        <taxon>Bacteria</taxon>
        <taxon>Pseudomonadati</taxon>
        <taxon>Pseudomonadota</taxon>
        <taxon>Alphaproteobacteria</taxon>
        <taxon>Rhodobacterales</taxon>
        <taxon>Paracoccaceae</taxon>
        <taxon>Paracoccus</taxon>
    </lineage>
</organism>
<dbReference type="CDD" id="cd00761">
    <property type="entry name" value="Glyco_tranf_GTA_type"/>
    <property type="match status" value="1"/>
</dbReference>
<dbReference type="RefSeq" id="WP_085378522.1">
    <property type="nucleotide sequence ID" value="NZ_CP020612.1"/>
</dbReference>
<evidence type="ECO:0000313" key="2">
    <source>
        <dbReference type="EMBL" id="ARJ70465.1"/>
    </source>
</evidence>